<evidence type="ECO:0000256" key="1">
    <source>
        <dbReference type="SAM" id="Phobius"/>
    </source>
</evidence>
<dbReference type="EMBL" id="JBHUCX010000043">
    <property type="protein sequence ID" value="MFD1676091.1"/>
    <property type="molecule type" value="Genomic_DNA"/>
</dbReference>
<dbReference type="Proteomes" id="UP001597079">
    <property type="component" value="Unassembled WGS sequence"/>
</dbReference>
<reference evidence="3" key="1">
    <citation type="journal article" date="2019" name="Int. J. Syst. Evol. Microbiol.">
        <title>The Global Catalogue of Microorganisms (GCM) 10K type strain sequencing project: providing services to taxonomists for standard genome sequencing and annotation.</title>
        <authorList>
            <consortium name="The Broad Institute Genomics Platform"/>
            <consortium name="The Broad Institute Genome Sequencing Center for Infectious Disease"/>
            <person name="Wu L."/>
            <person name="Ma J."/>
        </authorList>
    </citation>
    <scope>NUCLEOTIDE SEQUENCE [LARGE SCALE GENOMIC DNA]</scope>
    <source>
        <strain evidence="3">CGMCC 1.12286</strain>
    </source>
</reference>
<sequence length="146" mass="16630">MKQKPFSRVGKAIRQLMPAINTKEILSKHYSVVSTRKNEVDENFAKFTDVDTLRLFLHKSIFSIESWETTIKFAQVAFPLFTACFTFVLNNIHQLGHVNLIAPLLGVFAGISLCVLFFGSYRKGTSAVFKEAIEHRLKELEKHAAR</sequence>
<keyword evidence="3" id="KW-1185">Reference proteome</keyword>
<dbReference type="RefSeq" id="WP_377943984.1">
    <property type="nucleotide sequence ID" value="NZ_JBHUCX010000043.1"/>
</dbReference>
<name>A0ABW4JI56_9BACL</name>
<evidence type="ECO:0000313" key="3">
    <source>
        <dbReference type="Proteomes" id="UP001597079"/>
    </source>
</evidence>
<protein>
    <recommendedName>
        <fullName evidence="4">Holin-X, holin superfamily III</fullName>
    </recommendedName>
</protein>
<feature type="transmembrane region" description="Helical" evidence="1">
    <location>
        <begin position="100"/>
        <end position="121"/>
    </location>
</feature>
<keyword evidence="1" id="KW-0472">Membrane</keyword>
<evidence type="ECO:0000313" key="2">
    <source>
        <dbReference type="EMBL" id="MFD1676091.1"/>
    </source>
</evidence>
<keyword evidence="1" id="KW-1133">Transmembrane helix</keyword>
<proteinExistence type="predicted"/>
<feature type="transmembrane region" description="Helical" evidence="1">
    <location>
        <begin position="69"/>
        <end position="88"/>
    </location>
</feature>
<evidence type="ECO:0008006" key="4">
    <source>
        <dbReference type="Google" id="ProtNLM"/>
    </source>
</evidence>
<comment type="caution">
    <text evidence="2">The sequence shown here is derived from an EMBL/GenBank/DDBJ whole genome shotgun (WGS) entry which is preliminary data.</text>
</comment>
<keyword evidence="1" id="KW-0812">Transmembrane</keyword>
<organism evidence="2 3">
    <name type="scientific">Alicyclobacillus fodiniaquatilis</name>
    <dbReference type="NCBI Taxonomy" id="1661150"/>
    <lineage>
        <taxon>Bacteria</taxon>
        <taxon>Bacillati</taxon>
        <taxon>Bacillota</taxon>
        <taxon>Bacilli</taxon>
        <taxon>Bacillales</taxon>
        <taxon>Alicyclobacillaceae</taxon>
        <taxon>Alicyclobacillus</taxon>
    </lineage>
</organism>
<gene>
    <name evidence="2" type="ORF">ACFSB2_15410</name>
</gene>
<accession>A0ABW4JI56</accession>